<dbReference type="EMBL" id="CAFABF010000061">
    <property type="protein sequence ID" value="CAB4831238.1"/>
    <property type="molecule type" value="Genomic_DNA"/>
</dbReference>
<evidence type="ECO:0000256" key="4">
    <source>
        <dbReference type="ARBA" id="ARBA00022840"/>
    </source>
</evidence>
<dbReference type="GO" id="GO:0016887">
    <property type="term" value="F:ATP hydrolysis activity"/>
    <property type="evidence" value="ECO:0007669"/>
    <property type="project" value="InterPro"/>
</dbReference>
<proteinExistence type="inferred from homology"/>
<organism evidence="7">
    <name type="scientific">freshwater metagenome</name>
    <dbReference type="NCBI Taxonomy" id="449393"/>
    <lineage>
        <taxon>unclassified sequences</taxon>
        <taxon>metagenomes</taxon>
        <taxon>ecological metagenomes</taxon>
    </lineage>
</organism>
<dbReference type="GO" id="GO:0046983">
    <property type="term" value="F:protein dimerization activity"/>
    <property type="evidence" value="ECO:0007669"/>
    <property type="project" value="InterPro"/>
</dbReference>
<dbReference type="EMBL" id="CAEZXG010000073">
    <property type="protein sequence ID" value="CAB4686585.1"/>
    <property type="molecule type" value="Genomic_DNA"/>
</dbReference>
<feature type="domain" description="ClpX-type ZB" evidence="6">
    <location>
        <begin position="1"/>
        <end position="54"/>
    </location>
</feature>
<dbReference type="InterPro" id="IPR050052">
    <property type="entry name" value="ATP-dep_Clp_protease_ClpX"/>
</dbReference>
<name>A0A6J6NPG7_9ZZZZ</name>
<dbReference type="InterPro" id="IPR038366">
    <property type="entry name" value="Znf_CppX_C4_sf"/>
</dbReference>
<dbReference type="SUPFAM" id="SSF52540">
    <property type="entry name" value="P-loop containing nucleoside triphosphate hydrolases"/>
    <property type="match status" value="1"/>
</dbReference>
<dbReference type="GO" id="GO:0051301">
    <property type="term" value="P:cell division"/>
    <property type="evidence" value="ECO:0007669"/>
    <property type="project" value="TreeGrafter"/>
</dbReference>
<evidence type="ECO:0000256" key="1">
    <source>
        <dbReference type="ARBA" id="ARBA00022723"/>
    </source>
</evidence>
<keyword evidence="3" id="KW-0862">Zinc</keyword>
<protein>
    <submittedName>
        <fullName evidence="7">Unannotated protein</fullName>
    </submittedName>
</protein>
<dbReference type="FunFam" id="1.10.8.60:FF:000002">
    <property type="entry name" value="ATP-dependent Clp protease ATP-binding subunit ClpX"/>
    <property type="match status" value="1"/>
</dbReference>
<dbReference type="PROSITE" id="PS51902">
    <property type="entry name" value="CLPX_ZB"/>
    <property type="match status" value="1"/>
</dbReference>
<evidence type="ECO:0000313" key="8">
    <source>
        <dbReference type="EMBL" id="CAB4831238.1"/>
    </source>
</evidence>
<dbReference type="GO" id="GO:0051603">
    <property type="term" value="P:proteolysis involved in protein catabolic process"/>
    <property type="evidence" value="ECO:0007669"/>
    <property type="project" value="TreeGrafter"/>
</dbReference>
<reference evidence="7" key="1">
    <citation type="submission" date="2020-05" db="EMBL/GenBank/DDBJ databases">
        <authorList>
            <person name="Chiriac C."/>
            <person name="Salcher M."/>
            <person name="Ghai R."/>
            <person name="Kavagutti S V."/>
        </authorList>
    </citation>
    <scope>NUCLEOTIDE SEQUENCE</scope>
</reference>
<dbReference type="InterPro" id="IPR003959">
    <property type="entry name" value="ATPase_AAA_core"/>
</dbReference>
<dbReference type="InterPro" id="IPR003593">
    <property type="entry name" value="AAA+_ATPase"/>
</dbReference>
<dbReference type="FunFam" id="3.40.50.300:FF:000005">
    <property type="entry name" value="ATP-dependent Clp protease ATP-binding subunit ClpX"/>
    <property type="match status" value="1"/>
</dbReference>
<dbReference type="Pfam" id="PF06689">
    <property type="entry name" value="zf-C4_ClpX"/>
    <property type="match status" value="1"/>
</dbReference>
<keyword evidence="2" id="KW-0547">Nucleotide-binding</keyword>
<evidence type="ECO:0000256" key="2">
    <source>
        <dbReference type="ARBA" id="ARBA00022741"/>
    </source>
</evidence>
<sequence length="428" mass="46704">MTRIGETSDLLKCSFCGKTQKQVKKLIAGPGVYICDECIELCNEIIIEELSEATSLGLAELPKPQEIFEFLDQYVIGQDRAKKSLSVAVYNHYKRVQGGNRDDAIELAKSNILLLGPTGCGKTLMAQTLARMLNVPFAIADATALTEAGYVGEDVENILLKLLQAADYDVKKAETGIIYIDEIDKVARKSENPSITRDVSGEGVQQALLKILEGTVASVPPQGGRKHPHQEFIQIDTTNVLFIVGGAFAGLDKIIEARSGKAGVGFNATLQDSAEKNRKDIFADVMPEDLLKFGMIPEFVGRLPVLTSVENLDKPALMQILTEPKNALVKQYQRLFDLDNVALEFSPDALDAIADLALLRGTGARGLRAIMESVLLSVMYDVPSRSDIAKVLVTRECIETGVQPEFILHTGDIPKRARSQKGQEEKSA</sequence>
<dbReference type="SUPFAM" id="SSF57716">
    <property type="entry name" value="Glucocorticoid receptor-like (DNA-binding domain)"/>
    <property type="match status" value="1"/>
</dbReference>
<dbReference type="SMART" id="SM01086">
    <property type="entry name" value="ClpB_D2-small"/>
    <property type="match status" value="1"/>
</dbReference>
<gene>
    <name evidence="7" type="ORF">UFOPK2359_00999</name>
    <name evidence="8" type="ORF">UFOPK3167_01040</name>
</gene>
<evidence type="ECO:0000313" key="7">
    <source>
        <dbReference type="EMBL" id="CAB4686585.1"/>
    </source>
</evidence>
<accession>A0A6J6NPG7</accession>
<dbReference type="InterPro" id="IPR019489">
    <property type="entry name" value="Clp_ATPase_C"/>
</dbReference>
<dbReference type="Gene3D" id="6.20.220.10">
    <property type="entry name" value="ClpX chaperone, C4-type zinc finger domain"/>
    <property type="match status" value="1"/>
</dbReference>
<dbReference type="GO" id="GO:0008270">
    <property type="term" value="F:zinc ion binding"/>
    <property type="evidence" value="ECO:0007669"/>
    <property type="project" value="InterPro"/>
</dbReference>
<keyword evidence="1" id="KW-0479">Metal-binding</keyword>
<dbReference type="Gene3D" id="1.10.8.60">
    <property type="match status" value="1"/>
</dbReference>
<evidence type="ECO:0000259" key="6">
    <source>
        <dbReference type="PROSITE" id="PS51902"/>
    </source>
</evidence>
<dbReference type="GO" id="GO:0005524">
    <property type="term" value="F:ATP binding"/>
    <property type="evidence" value="ECO:0007669"/>
    <property type="project" value="UniProtKB-KW"/>
</dbReference>
<dbReference type="InterPro" id="IPR010603">
    <property type="entry name" value="Znf_CppX_C4"/>
</dbReference>
<dbReference type="InterPro" id="IPR027417">
    <property type="entry name" value="P-loop_NTPase"/>
</dbReference>
<dbReference type="NCBIfam" id="NF003745">
    <property type="entry name" value="PRK05342.1"/>
    <property type="match status" value="1"/>
</dbReference>
<dbReference type="HAMAP" id="MF_00175">
    <property type="entry name" value="ClpX"/>
    <property type="match status" value="1"/>
</dbReference>
<dbReference type="GO" id="GO:0140662">
    <property type="term" value="F:ATP-dependent protein folding chaperone"/>
    <property type="evidence" value="ECO:0007669"/>
    <property type="project" value="InterPro"/>
</dbReference>
<dbReference type="CDD" id="cd19497">
    <property type="entry name" value="RecA-like_ClpX"/>
    <property type="match status" value="1"/>
</dbReference>
<dbReference type="Pfam" id="PF10431">
    <property type="entry name" value="ClpB_D2-small"/>
    <property type="match status" value="1"/>
</dbReference>
<dbReference type="GO" id="GO:0009376">
    <property type="term" value="C:HslUV protease complex"/>
    <property type="evidence" value="ECO:0007669"/>
    <property type="project" value="TreeGrafter"/>
</dbReference>
<dbReference type="Gene3D" id="3.40.50.300">
    <property type="entry name" value="P-loop containing nucleotide triphosphate hydrolases"/>
    <property type="match status" value="1"/>
</dbReference>
<dbReference type="Pfam" id="PF07724">
    <property type="entry name" value="AAA_2"/>
    <property type="match status" value="1"/>
</dbReference>
<dbReference type="InterPro" id="IPR059188">
    <property type="entry name" value="Znf_CLPX-like"/>
</dbReference>
<dbReference type="PANTHER" id="PTHR48102">
    <property type="entry name" value="ATP-DEPENDENT CLP PROTEASE ATP-BINDING SUBUNIT CLPX-LIKE, MITOCHONDRIAL-RELATED"/>
    <property type="match status" value="1"/>
</dbReference>
<dbReference type="SMART" id="SM00994">
    <property type="entry name" value="zf-C4_ClpX"/>
    <property type="match status" value="1"/>
</dbReference>
<dbReference type="GO" id="GO:0051082">
    <property type="term" value="F:unfolded protein binding"/>
    <property type="evidence" value="ECO:0007669"/>
    <property type="project" value="InterPro"/>
</dbReference>
<dbReference type="PANTHER" id="PTHR48102:SF7">
    <property type="entry name" value="ATP-DEPENDENT CLP PROTEASE ATP-BINDING SUBUNIT CLPX-LIKE, MITOCHONDRIAL"/>
    <property type="match status" value="1"/>
</dbReference>
<dbReference type="InterPro" id="IPR004487">
    <property type="entry name" value="Clp_protease_ATP-bd_su_ClpX"/>
</dbReference>
<dbReference type="AlphaFoldDB" id="A0A6J6NPG7"/>
<dbReference type="SMART" id="SM00382">
    <property type="entry name" value="AAA"/>
    <property type="match status" value="1"/>
</dbReference>
<evidence type="ECO:0000256" key="5">
    <source>
        <dbReference type="ARBA" id="ARBA00023186"/>
    </source>
</evidence>
<keyword evidence="5" id="KW-0143">Chaperone</keyword>
<dbReference type="InterPro" id="IPR046425">
    <property type="entry name" value="ClpX_bact"/>
</dbReference>
<evidence type="ECO:0000256" key="3">
    <source>
        <dbReference type="ARBA" id="ARBA00022833"/>
    </source>
</evidence>
<dbReference type="NCBIfam" id="TIGR00382">
    <property type="entry name" value="clpX"/>
    <property type="match status" value="1"/>
</dbReference>
<keyword evidence="4" id="KW-0067">ATP-binding</keyword>